<dbReference type="InterPro" id="IPR001683">
    <property type="entry name" value="PX_dom"/>
</dbReference>
<dbReference type="Proteomes" id="UP001642464">
    <property type="component" value="Unassembled WGS sequence"/>
</dbReference>
<dbReference type="InterPro" id="IPR036871">
    <property type="entry name" value="PX_dom_sf"/>
</dbReference>
<dbReference type="SUPFAM" id="SSF64268">
    <property type="entry name" value="PX domain"/>
    <property type="match status" value="1"/>
</dbReference>
<reference evidence="2 3" key="1">
    <citation type="submission" date="2024-02" db="EMBL/GenBank/DDBJ databases">
        <authorList>
            <person name="Chen Y."/>
            <person name="Shah S."/>
            <person name="Dougan E. K."/>
            <person name="Thang M."/>
            <person name="Chan C."/>
        </authorList>
    </citation>
    <scope>NUCLEOTIDE SEQUENCE [LARGE SCALE GENOMIC DNA]</scope>
</reference>
<proteinExistence type="predicted"/>
<evidence type="ECO:0000313" key="3">
    <source>
        <dbReference type="Proteomes" id="UP001642464"/>
    </source>
</evidence>
<sequence>MCSRCRQCIDSFRLDSAPTTELSDTASRGCQADLCPFRIQVDGYSGASPVMFTLTIRNGDAQWQIRRRFQQVRSLHQALSQTYLARYLPMPPPRATVRSVILGQHNRRFLEERSARIQEYLRALTAQIPVVEQCEALYQFLCYLHLPRWRGDRVLVGGGAPPVHPDVVPKLPRAPPPGLTTEEGQVEPPKATVCVVCQEVMDAKEDIRVFEPRISLSSPPSVPVPLQVHLQLVDQEEHLLHLQWSCRSVRTSLHLTSPEVMIADGST</sequence>
<organism evidence="2 3">
    <name type="scientific">Durusdinium trenchii</name>
    <dbReference type="NCBI Taxonomy" id="1381693"/>
    <lineage>
        <taxon>Eukaryota</taxon>
        <taxon>Sar</taxon>
        <taxon>Alveolata</taxon>
        <taxon>Dinophyceae</taxon>
        <taxon>Suessiales</taxon>
        <taxon>Symbiodiniaceae</taxon>
        <taxon>Durusdinium</taxon>
    </lineage>
</organism>
<accession>A0ABP0S4L4</accession>
<protein>
    <submittedName>
        <fullName evidence="2">Sorting nexin 2A</fullName>
    </submittedName>
</protein>
<feature type="domain" description="PX" evidence="1">
    <location>
        <begin position="30"/>
        <end position="148"/>
    </location>
</feature>
<keyword evidence="3" id="KW-1185">Reference proteome</keyword>
<evidence type="ECO:0000259" key="1">
    <source>
        <dbReference type="PROSITE" id="PS50195"/>
    </source>
</evidence>
<evidence type="ECO:0000313" key="2">
    <source>
        <dbReference type="EMBL" id="CAK9107255.1"/>
    </source>
</evidence>
<dbReference type="Pfam" id="PF00787">
    <property type="entry name" value="PX"/>
    <property type="match status" value="1"/>
</dbReference>
<dbReference type="PROSITE" id="PS50195">
    <property type="entry name" value="PX"/>
    <property type="match status" value="1"/>
</dbReference>
<comment type="caution">
    <text evidence="2">The sequence shown here is derived from an EMBL/GenBank/DDBJ whole genome shotgun (WGS) entry which is preliminary data.</text>
</comment>
<name>A0ABP0S4L4_9DINO</name>
<gene>
    <name evidence="2" type="ORF">SCF082_LOCUS49932</name>
</gene>
<dbReference type="CDD" id="cd06093">
    <property type="entry name" value="PX_domain"/>
    <property type="match status" value="1"/>
</dbReference>
<dbReference type="EMBL" id="CAXAMM010042884">
    <property type="protein sequence ID" value="CAK9107255.1"/>
    <property type="molecule type" value="Genomic_DNA"/>
</dbReference>
<dbReference type="Gene3D" id="3.30.1520.10">
    <property type="entry name" value="Phox-like domain"/>
    <property type="match status" value="1"/>
</dbReference>
<dbReference type="SMART" id="SM00312">
    <property type="entry name" value="PX"/>
    <property type="match status" value="1"/>
</dbReference>